<dbReference type="RefSeq" id="WP_243068455.1">
    <property type="nucleotide sequence ID" value="NZ_JAIVFK010000001.1"/>
</dbReference>
<evidence type="ECO:0000313" key="3">
    <source>
        <dbReference type="EMBL" id="MCI4684564.1"/>
    </source>
</evidence>
<dbReference type="InterPro" id="IPR026869">
    <property type="entry name" value="EgtC-like"/>
</dbReference>
<dbReference type="CDD" id="cd01908">
    <property type="entry name" value="YafJ"/>
    <property type="match status" value="1"/>
</dbReference>
<comment type="caution">
    <text evidence="3">The sequence shown here is derived from an EMBL/GenBank/DDBJ whole genome shotgun (WGS) entry which is preliminary data.</text>
</comment>
<evidence type="ECO:0000256" key="1">
    <source>
        <dbReference type="ARBA" id="ARBA00022962"/>
    </source>
</evidence>
<reference evidence="3" key="1">
    <citation type="journal article" date="2022" name="ISME J.">
        <title>Identification of active gaseous-alkane degraders at natural gas seeps.</title>
        <authorList>
            <person name="Farhan Ul Haque M."/>
            <person name="Hernandez M."/>
            <person name="Crombie A.T."/>
            <person name="Murrell J.C."/>
        </authorList>
    </citation>
    <scope>NUCLEOTIDE SEQUENCE</scope>
    <source>
        <strain evidence="3">PC2</strain>
    </source>
</reference>
<organism evidence="3 4">
    <name type="scientific">Candidatus Rhodoblastus alkanivorans</name>
    <dbReference type="NCBI Taxonomy" id="2954117"/>
    <lineage>
        <taxon>Bacteria</taxon>
        <taxon>Pseudomonadati</taxon>
        <taxon>Pseudomonadota</taxon>
        <taxon>Alphaproteobacteria</taxon>
        <taxon>Hyphomicrobiales</taxon>
        <taxon>Rhodoblastaceae</taxon>
        <taxon>Rhodoblastus</taxon>
    </lineage>
</organism>
<keyword evidence="1 3" id="KW-0315">Glutamine amidotransferase</keyword>
<dbReference type="Pfam" id="PF13230">
    <property type="entry name" value="GATase_4"/>
    <property type="match status" value="1"/>
</dbReference>
<dbReference type="SUPFAM" id="SSF56235">
    <property type="entry name" value="N-terminal nucleophile aminohydrolases (Ntn hydrolases)"/>
    <property type="match status" value="1"/>
</dbReference>
<accession>A0ABS9ZA48</accession>
<dbReference type="Proteomes" id="UP001139104">
    <property type="component" value="Unassembled WGS sequence"/>
</dbReference>
<proteinExistence type="predicted"/>
<dbReference type="Gene3D" id="3.60.20.10">
    <property type="entry name" value="Glutamine Phosphoribosylpyrophosphate, subunit 1, domain 1"/>
    <property type="match status" value="1"/>
</dbReference>
<sequence>MCELLGMSANVPTDIRFSFAGLARRGGGVGPHRDGWGVAFYEGRAARAFHDPEPAASSDIARFVSAHPIKSRTVIAHIRQANRGPVALANTHPFSRELWGRVWTFAHNGQLRGVKSLPLDFYAPVGATDSEYAFCWMLDQLRARFPSLPAARDLDREILQLSARLARMGVFNMLLSDSRTLYAFCGKRLSCLTRRAPFGQASLIDDDRKVNFAEETGPNDCVTVVATGPLTSDETWTAIKPGALLALRDGKIAASLFIEPPGGEKPARGKRSPPC</sequence>
<evidence type="ECO:0000259" key="2">
    <source>
        <dbReference type="PROSITE" id="PS51278"/>
    </source>
</evidence>
<dbReference type="InterPro" id="IPR017932">
    <property type="entry name" value="GATase_2_dom"/>
</dbReference>
<dbReference type="PROSITE" id="PS51278">
    <property type="entry name" value="GATASE_TYPE_2"/>
    <property type="match status" value="1"/>
</dbReference>
<feature type="domain" description="Glutamine amidotransferase type-2" evidence="2">
    <location>
        <begin position="2"/>
        <end position="250"/>
    </location>
</feature>
<dbReference type="InterPro" id="IPR029055">
    <property type="entry name" value="Ntn_hydrolases_N"/>
</dbReference>
<keyword evidence="4" id="KW-1185">Reference proteome</keyword>
<evidence type="ECO:0000313" key="4">
    <source>
        <dbReference type="Proteomes" id="UP001139104"/>
    </source>
</evidence>
<dbReference type="PANTHER" id="PTHR42824">
    <property type="entry name" value="GLUTAMINE AMIDOTRANSFERASE"/>
    <property type="match status" value="1"/>
</dbReference>
<name>A0ABS9ZA48_9HYPH</name>
<dbReference type="EMBL" id="JAIVFP010000001">
    <property type="protein sequence ID" value="MCI4684564.1"/>
    <property type="molecule type" value="Genomic_DNA"/>
</dbReference>
<gene>
    <name evidence="3" type="ORF">K2U94_17625</name>
</gene>
<protein>
    <submittedName>
        <fullName evidence="3">Class II glutamine amidotransferase</fullName>
    </submittedName>
</protein>
<dbReference type="PANTHER" id="PTHR42824:SF1">
    <property type="entry name" value="GLUTAMINE AMIDOTRANSFERASE YAFJ-RELATED"/>
    <property type="match status" value="1"/>
</dbReference>